<keyword evidence="1" id="KW-1133">Transmembrane helix</keyword>
<evidence type="ECO:0000313" key="2">
    <source>
        <dbReference type="EMBL" id="GAV46516.1"/>
    </source>
</evidence>
<evidence type="ECO:0000256" key="1">
    <source>
        <dbReference type="SAM" id="Phobius"/>
    </source>
</evidence>
<organism evidence="2 3">
    <name type="scientific">Zygosaccharomyces rouxii</name>
    <dbReference type="NCBI Taxonomy" id="4956"/>
    <lineage>
        <taxon>Eukaryota</taxon>
        <taxon>Fungi</taxon>
        <taxon>Dikarya</taxon>
        <taxon>Ascomycota</taxon>
        <taxon>Saccharomycotina</taxon>
        <taxon>Saccharomycetes</taxon>
        <taxon>Saccharomycetales</taxon>
        <taxon>Saccharomycetaceae</taxon>
        <taxon>Zygosaccharomyces</taxon>
    </lineage>
</organism>
<dbReference type="OrthoDB" id="4092812at2759"/>
<dbReference type="AlphaFoldDB" id="A0A1Q2ZSM3"/>
<dbReference type="OMA" id="MDIFAYF"/>
<protein>
    <submittedName>
        <fullName evidence="2">Uncharacterized protein</fullName>
    </submittedName>
</protein>
<dbReference type="Proteomes" id="UP000187013">
    <property type="component" value="Unassembled WGS sequence"/>
</dbReference>
<dbReference type="GO" id="GO:0005783">
    <property type="term" value="C:endoplasmic reticulum"/>
    <property type="evidence" value="ECO:0007669"/>
    <property type="project" value="EnsemblFungi"/>
</dbReference>
<reference evidence="2 3" key="1">
    <citation type="submission" date="2016-08" db="EMBL/GenBank/DDBJ databases">
        <title>Draft genome sequence of allopolyploid Zygosaccharomyces rouxii.</title>
        <authorList>
            <person name="Watanabe J."/>
            <person name="Uehara K."/>
            <person name="Mogi Y."/>
            <person name="Tsukioka Y."/>
        </authorList>
    </citation>
    <scope>NUCLEOTIDE SEQUENCE [LARGE SCALE GENOMIC DNA]</scope>
    <source>
        <strain evidence="2 3">NBRC 110957</strain>
    </source>
</reference>
<evidence type="ECO:0000313" key="3">
    <source>
        <dbReference type="Proteomes" id="UP000187013"/>
    </source>
</evidence>
<gene>
    <name evidence="2" type="ORF">ZYGR_0A01080</name>
</gene>
<comment type="caution">
    <text evidence="2">The sequence shown here is derived from an EMBL/GenBank/DDBJ whole genome shotgun (WGS) entry which is preliminary data.</text>
</comment>
<dbReference type="EMBL" id="BDGX01000001">
    <property type="protein sequence ID" value="GAV46516.1"/>
    <property type="molecule type" value="Genomic_DNA"/>
</dbReference>
<proteinExistence type="predicted"/>
<keyword evidence="1" id="KW-0472">Membrane</keyword>
<name>A0A1Q2ZSM3_ZYGRO</name>
<accession>A0A1Q2ZSM3</accession>
<sequence>MDFYFYLLFFIFVIIFALLLPTLSGVGGFKIGQKNSRTSNDHRLKFKLSSEKDIGKSSSHGFEIDSKTGLKKRVIGNYSEDPNHYDYDLDELISADDDENDQRPKAHV</sequence>
<keyword evidence="1" id="KW-0812">Transmembrane</keyword>
<dbReference type="eggNOG" id="ENOG502SA5C">
    <property type="taxonomic scope" value="Eukaryota"/>
</dbReference>
<feature type="transmembrane region" description="Helical" evidence="1">
    <location>
        <begin position="6"/>
        <end position="29"/>
    </location>
</feature>